<organism evidence="1 2">
    <name type="scientific">Brenneria goodwinii</name>
    <dbReference type="NCBI Taxonomy" id="1109412"/>
    <lineage>
        <taxon>Bacteria</taxon>
        <taxon>Pseudomonadati</taxon>
        <taxon>Pseudomonadota</taxon>
        <taxon>Gammaproteobacteria</taxon>
        <taxon>Enterobacterales</taxon>
        <taxon>Pectobacteriaceae</taxon>
        <taxon>Brenneria</taxon>
    </lineage>
</organism>
<dbReference type="Proteomes" id="UP000044377">
    <property type="component" value="Unassembled WGS sequence"/>
</dbReference>
<sequence length="44" mass="4929">MDRYPILSHGGSKSLTDNGGCCMFNYAFRIGDLLLFCENERLGI</sequence>
<reference evidence="2" key="1">
    <citation type="submission" date="2015-01" db="EMBL/GenBank/DDBJ databases">
        <authorList>
            <person name="Paterson Steve"/>
        </authorList>
    </citation>
    <scope>NUCLEOTIDE SEQUENCE [LARGE SCALE GENOMIC DNA]</scope>
    <source>
        <strain evidence="2">OBR1</strain>
    </source>
</reference>
<dbReference type="STRING" id="1109412.BN1221_00609c"/>
<evidence type="ECO:0000313" key="1">
    <source>
        <dbReference type="EMBL" id="CPR14202.1"/>
    </source>
</evidence>
<dbReference type="EMBL" id="CGIG01000001">
    <property type="protein sequence ID" value="CPR14202.1"/>
    <property type="molecule type" value="Genomic_DNA"/>
</dbReference>
<proteinExistence type="predicted"/>
<name>A0A0G4JQK5_9GAMM</name>
<evidence type="ECO:0000313" key="2">
    <source>
        <dbReference type="Proteomes" id="UP000044377"/>
    </source>
</evidence>
<accession>A0A0G4JQK5</accession>
<protein>
    <submittedName>
        <fullName evidence="1">Uncharacterized protein</fullName>
    </submittedName>
</protein>
<gene>
    <name evidence="1" type="ORF">BN1221_00609c</name>
</gene>
<keyword evidence="2" id="KW-1185">Reference proteome</keyword>
<dbReference type="AlphaFoldDB" id="A0A0G4JQK5"/>